<dbReference type="PROSITE" id="PS01124">
    <property type="entry name" value="HTH_ARAC_FAMILY_2"/>
    <property type="match status" value="1"/>
</dbReference>
<keyword evidence="6" id="KW-1185">Reference proteome</keyword>
<comment type="caution">
    <text evidence="5">The sequence shown here is derived from an EMBL/GenBank/DDBJ whole genome shotgun (WGS) entry which is preliminary data.</text>
</comment>
<dbReference type="InterPro" id="IPR020449">
    <property type="entry name" value="Tscrpt_reg_AraC-type_HTH"/>
</dbReference>
<dbReference type="EMBL" id="JACHXI010000021">
    <property type="protein sequence ID" value="MBB3104911.1"/>
    <property type="molecule type" value="Genomic_DNA"/>
</dbReference>
<dbReference type="PANTHER" id="PTHR47894:SF1">
    <property type="entry name" value="HTH-TYPE TRANSCRIPTIONAL REGULATOR VQSM"/>
    <property type="match status" value="1"/>
</dbReference>
<protein>
    <submittedName>
        <fullName evidence="5">AraC-like DNA-binding protein</fullName>
    </submittedName>
</protein>
<evidence type="ECO:0000259" key="4">
    <source>
        <dbReference type="PROSITE" id="PS01124"/>
    </source>
</evidence>
<proteinExistence type="predicted"/>
<keyword evidence="1" id="KW-0805">Transcription regulation</keyword>
<evidence type="ECO:0000256" key="1">
    <source>
        <dbReference type="ARBA" id="ARBA00023015"/>
    </source>
</evidence>
<dbReference type="InterPro" id="IPR018060">
    <property type="entry name" value="HTH_AraC"/>
</dbReference>
<evidence type="ECO:0000313" key="6">
    <source>
        <dbReference type="Proteomes" id="UP000549250"/>
    </source>
</evidence>
<gene>
    <name evidence="5" type="ORF">FHR87_003339</name>
</gene>
<dbReference type="InterPro" id="IPR032687">
    <property type="entry name" value="AraC-type_N"/>
</dbReference>
<dbReference type="Proteomes" id="UP000549250">
    <property type="component" value="Unassembled WGS sequence"/>
</dbReference>
<dbReference type="RefSeq" id="WP_183167768.1">
    <property type="nucleotide sequence ID" value="NZ_JACHXI010000021.1"/>
</dbReference>
<reference evidence="5 6" key="1">
    <citation type="submission" date="2020-08" db="EMBL/GenBank/DDBJ databases">
        <title>Genomic Encyclopedia of Type Strains, Phase III (KMG-III): the genomes of soil and plant-associated and newly described type strains.</title>
        <authorList>
            <person name="Whitman W."/>
        </authorList>
    </citation>
    <scope>NUCLEOTIDE SEQUENCE [LARGE SCALE GENOMIC DNA]</scope>
    <source>
        <strain evidence="5 6">CECT 4462</strain>
    </source>
</reference>
<dbReference type="SUPFAM" id="SSF46689">
    <property type="entry name" value="Homeodomain-like"/>
    <property type="match status" value="1"/>
</dbReference>
<keyword evidence="2 5" id="KW-0238">DNA-binding</keyword>
<feature type="domain" description="HTH araC/xylS-type" evidence="4">
    <location>
        <begin position="236"/>
        <end position="334"/>
    </location>
</feature>
<dbReference type="SMART" id="SM00342">
    <property type="entry name" value="HTH_ARAC"/>
    <property type="match status" value="1"/>
</dbReference>
<organism evidence="5 6">
    <name type="scientific">Azomonas macrocytogenes</name>
    <name type="common">Azotobacter macrocytogenes</name>
    <dbReference type="NCBI Taxonomy" id="69962"/>
    <lineage>
        <taxon>Bacteria</taxon>
        <taxon>Pseudomonadati</taxon>
        <taxon>Pseudomonadota</taxon>
        <taxon>Gammaproteobacteria</taxon>
        <taxon>Pseudomonadales</taxon>
        <taxon>Pseudomonadaceae</taxon>
        <taxon>Azomonas</taxon>
    </lineage>
</organism>
<dbReference type="PANTHER" id="PTHR47894">
    <property type="entry name" value="HTH-TYPE TRANSCRIPTIONAL REGULATOR GADX"/>
    <property type="match status" value="1"/>
</dbReference>
<dbReference type="GO" id="GO:0003700">
    <property type="term" value="F:DNA-binding transcription factor activity"/>
    <property type="evidence" value="ECO:0007669"/>
    <property type="project" value="InterPro"/>
</dbReference>
<dbReference type="AlphaFoldDB" id="A0A839T5X9"/>
<evidence type="ECO:0000256" key="3">
    <source>
        <dbReference type="ARBA" id="ARBA00023163"/>
    </source>
</evidence>
<dbReference type="PRINTS" id="PR00032">
    <property type="entry name" value="HTHARAC"/>
</dbReference>
<keyword evidence="3" id="KW-0804">Transcription</keyword>
<dbReference type="GO" id="GO:0005829">
    <property type="term" value="C:cytosol"/>
    <property type="evidence" value="ECO:0007669"/>
    <property type="project" value="TreeGrafter"/>
</dbReference>
<name>A0A839T5X9_AZOMA</name>
<evidence type="ECO:0000313" key="5">
    <source>
        <dbReference type="EMBL" id="MBB3104911.1"/>
    </source>
</evidence>
<dbReference type="Pfam" id="PF12833">
    <property type="entry name" value="HTH_18"/>
    <property type="match status" value="1"/>
</dbReference>
<dbReference type="Pfam" id="PF12625">
    <property type="entry name" value="Arabinose_bd"/>
    <property type="match status" value="1"/>
</dbReference>
<dbReference type="Gene3D" id="1.10.10.60">
    <property type="entry name" value="Homeodomain-like"/>
    <property type="match status" value="1"/>
</dbReference>
<accession>A0A839T5X9</accession>
<dbReference type="InterPro" id="IPR009057">
    <property type="entry name" value="Homeodomain-like_sf"/>
</dbReference>
<dbReference type="GO" id="GO:0000976">
    <property type="term" value="F:transcription cis-regulatory region binding"/>
    <property type="evidence" value="ECO:0007669"/>
    <property type="project" value="TreeGrafter"/>
</dbReference>
<sequence>MSIERYSISVHFAQVVIKAARKKGLDEENLLKEAGISRKLLDSSHLRITSDQFSRLMLAIWRMGDDEFMGLAPYRSRHGVFALMARQAVECRTLGSVYHHLSRFYNLVNDSLRLELRIEGGDALFSMTLADPGHDPDYLFREFFMLLWHRFPSWLIGHRIPLKYITFEYPEPKHLAEYRLMFPCPARFNENSNCFVFGIEALDAPVVQTPATLRTHLKRAPLDWFIRQAYNSAYTRSVLNYLEKATDLASTNIGEIANELHLTERTLRRKLSLEGTSFQIIKDGIRRDMAIHYLNQPSISIIQISRQLGFSEPSAFTRAFRQWTGESPKTYRDAAQNKK</sequence>
<evidence type="ECO:0000256" key="2">
    <source>
        <dbReference type="ARBA" id="ARBA00023125"/>
    </source>
</evidence>